<accession>A0AAQ0BUP2</accession>
<evidence type="ECO:0000256" key="12">
    <source>
        <dbReference type="RuleBase" id="RU362085"/>
    </source>
</evidence>
<dbReference type="GO" id="GO:0006269">
    <property type="term" value="P:DNA replication, synthesis of primer"/>
    <property type="evidence" value="ECO:0007669"/>
    <property type="project" value="UniProtKB-UniRule"/>
</dbReference>
<evidence type="ECO:0000256" key="4">
    <source>
        <dbReference type="ARBA" id="ARBA00022741"/>
    </source>
</evidence>
<dbReference type="InterPro" id="IPR007692">
    <property type="entry name" value="DNA_helicase_DnaB"/>
</dbReference>
<feature type="domain" description="SF4 helicase" evidence="14">
    <location>
        <begin position="182"/>
        <end position="447"/>
    </location>
</feature>
<dbReference type="RefSeq" id="WP_015876046.1">
    <property type="nucleotide sequence ID" value="NZ_CP033641.1"/>
</dbReference>
<dbReference type="InterPro" id="IPR016136">
    <property type="entry name" value="DNA_helicase_N/primase_C"/>
</dbReference>
<proteinExistence type="inferred from homology"/>
<dbReference type="Pfam" id="PF03796">
    <property type="entry name" value="DnaB_C"/>
    <property type="match status" value="1"/>
</dbReference>
<dbReference type="Gene3D" id="3.40.50.300">
    <property type="entry name" value="P-loop containing nucleotide triphosphate hydrolases"/>
    <property type="match status" value="1"/>
</dbReference>
<feature type="domain" description="Cyclic nucleotide-binding" evidence="13">
    <location>
        <begin position="410"/>
        <end position="460"/>
    </location>
</feature>
<dbReference type="GO" id="GO:0003677">
    <property type="term" value="F:DNA binding"/>
    <property type="evidence" value="ECO:0007669"/>
    <property type="project" value="UniProtKB-UniRule"/>
</dbReference>
<evidence type="ECO:0000256" key="7">
    <source>
        <dbReference type="ARBA" id="ARBA00022840"/>
    </source>
</evidence>
<organism evidence="15 16">
    <name type="scientific">Burkholderia glumae</name>
    <name type="common">Pseudomonas glumae</name>
    <dbReference type="NCBI Taxonomy" id="337"/>
    <lineage>
        <taxon>Bacteria</taxon>
        <taxon>Pseudomonadati</taxon>
        <taxon>Pseudomonadota</taxon>
        <taxon>Betaproteobacteria</taxon>
        <taxon>Burkholderiales</taxon>
        <taxon>Burkholderiaceae</taxon>
        <taxon>Burkholderia</taxon>
    </lineage>
</organism>
<dbReference type="CDD" id="cd00984">
    <property type="entry name" value="DnaB_C"/>
    <property type="match status" value="1"/>
</dbReference>
<evidence type="ECO:0000256" key="9">
    <source>
        <dbReference type="ARBA" id="ARBA00023235"/>
    </source>
</evidence>
<sequence>MNAVENYFGDGAIDVPHSIEAEQSVLGALMIDNDSIDRIGALQQEHFFRYEHRIIFEGATKLIAVGRSADAVTVYEWLQAHGHVEKTGGLPYLNSIVQSTPGSANMARYAEIVVERAKLRYIMAAADKVSAEVQNRNGRTADELTAFAQSQFEPLSEGRTDGPKFIGTFLSPVVTQMDQEHHGNAPLATATGYRELDFKLGGGVRGGDLIVVAARPSMGKTAMAQGIAEYVAQTQGTALIFSLEMPGTQLTQRAIARQGSIQLRSVRNGSHMTDADWPKLTNVVSYLSELPLMIDETPGLTMAEIASRARSVKRKHGLKLIVVDYLQLMTGGTDERHDLRIASYSGGLKMLAKQLDVPVIALSQLNRQLEQRPNKRPIMADLRDSGAIEQDADTIIFLYRDEVYHEDSPEAGTAEAIIAKQRNGALGTAYLAFIHEQAKFGDLAMGYYPQPRSAPVKSRGFNDD</sequence>
<evidence type="ECO:0000256" key="5">
    <source>
        <dbReference type="ARBA" id="ARBA00022801"/>
    </source>
</evidence>
<dbReference type="InterPro" id="IPR036185">
    <property type="entry name" value="DNA_heli_DnaB-like_N_sf"/>
</dbReference>
<dbReference type="GO" id="GO:0005829">
    <property type="term" value="C:cytosol"/>
    <property type="evidence" value="ECO:0007669"/>
    <property type="project" value="TreeGrafter"/>
</dbReference>
<dbReference type="Gene3D" id="1.10.860.10">
    <property type="entry name" value="DNAb Helicase, Chain A"/>
    <property type="match status" value="1"/>
</dbReference>
<dbReference type="GO" id="GO:0005524">
    <property type="term" value="F:ATP binding"/>
    <property type="evidence" value="ECO:0007669"/>
    <property type="project" value="UniProtKB-UniRule"/>
</dbReference>
<dbReference type="EMBL" id="CP065601">
    <property type="protein sequence ID" value="QPQ93206.1"/>
    <property type="molecule type" value="Genomic_DNA"/>
</dbReference>
<dbReference type="PROSITE" id="PS51199">
    <property type="entry name" value="SF4_HELICASE"/>
    <property type="match status" value="1"/>
</dbReference>
<reference evidence="15 16" key="1">
    <citation type="submission" date="2020-12" db="EMBL/GenBank/DDBJ databases">
        <title>FDA dAtabase for Regulatory Grade micrObial Sequences (FDA-ARGOS): Supporting development and validation of Infectious Disease Dx tests.</title>
        <authorList>
            <person name="Minogue T."/>
            <person name="Wolcott M."/>
            <person name="Wasieloski L."/>
            <person name="Aguilar W."/>
            <person name="Moore D."/>
            <person name="Jaissle J."/>
            <person name="Tallon L."/>
            <person name="Sadzewicz L."/>
            <person name="Zhao X."/>
            <person name="Boylan J."/>
            <person name="Ott S."/>
            <person name="Bowen H."/>
            <person name="Vavikolanu K."/>
            <person name="Mehta A."/>
            <person name="Aluvathingal J."/>
            <person name="Nadendla S."/>
            <person name="Yan Y."/>
            <person name="Sichtig H."/>
        </authorList>
    </citation>
    <scope>NUCLEOTIDE SEQUENCE [LARGE SCALE GENOMIC DNA]</scope>
    <source>
        <strain evidence="15 16">FDAARGOS_949</strain>
    </source>
</reference>
<keyword evidence="2 12" id="KW-0639">Primosome</keyword>
<dbReference type="Proteomes" id="UP000594892">
    <property type="component" value="Chromosome 2"/>
</dbReference>
<evidence type="ECO:0000259" key="13">
    <source>
        <dbReference type="PROSITE" id="PS50042"/>
    </source>
</evidence>
<dbReference type="InterPro" id="IPR007693">
    <property type="entry name" value="DNA_helicase_DnaB-like_N"/>
</dbReference>
<keyword evidence="3 12" id="KW-0235">DNA replication</keyword>
<evidence type="ECO:0000256" key="1">
    <source>
        <dbReference type="ARBA" id="ARBA00008428"/>
    </source>
</evidence>
<keyword evidence="6 12" id="KW-0347">Helicase</keyword>
<gene>
    <name evidence="15" type="primary">dnaB</name>
    <name evidence="15" type="ORF">I6H06_13055</name>
</gene>
<evidence type="ECO:0000256" key="2">
    <source>
        <dbReference type="ARBA" id="ARBA00022515"/>
    </source>
</evidence>
<dbReference type="InterPro" id="IPR000595">
    <property type="entry name" value="cNMP-bd_dom"/>
</dbReference>
<evidence type="ECO:0000256" key="8">
    <source>
        <dbReference type="ARBA" id="ARBA00023125"/>
    </source>
</evidence>
<comment type="similarity">
    <text evidence="1 12">Belongs to the helicase family. DnaB subfamily.</text>
</comment>
<comment type="function">
    <text evidence="12">The main replicative DNA helicase, it participates in initiation and elongation during chromosome replication. Travels ahead of the DNA replisome, separating dsDNA into templates for DNA synthesis. A processive ATP-dependent 5'-3' DNA helicase it has DNA-dependent ATPase activity.</text>
</comment>
<keyword evidence="5 12" id="KW-0378">Hydrolase</keyword>
<evidence type="ECO:0000313" key="16">
    <source>
        <dbReference type="Proteomes" id="UP000594892"/>
    </source>
</evidence>
<keyword evidence="9" id="KW-0413">Isomerase</keyword>
<dbReference type="InterPro" id="IPR027417">
    <property type="entry name" value="P-loop_NTPase"/>
</dbReference>
<protein>
    <recommendedName>
        <fullName evidence="11 12">Replicative DNA helicase</fullName>
        <ecNumber evidence="11 12">5.6.2.3</ecNumber>
    </recommendedName>
</protein>
<dbReference type="EC" id="5.6.2.3" evidence="11 12"/>
<evidence type="ECO:0000256" key="6">
    <source>
        <dbReference type="ARBA" id="ARBA00022806"/>
    </source>
</evidence>
<dbReference type="InterPro" id="IPR007694">
    <property type="entry name" value="DNA_helicase_DnaB-like_C"/>
</dbReference>
<keyword evidence="7 12" id="KW-0067">ATP-binding</keyword>
<dbReference type="GO" id="GO:0043139">
    <property type="term" value="F:5'-3' DNA helicase activity"/>
    <property type="evidence" value="ECO:0007669"/>
    <property type="project" value="UniProtKB-EC"/>
</dbReference>
<dbReference type="SUPFAM" id="SSF48024">
    <property type="entry name" value="N-terminal domain of DnaB helicase"/>
    <property type="match status" value="1"/>
</dbReference>
<dbReference type="AlphaFoldDB" id="A0AAQ0BUP2"/>
<keyword evidence="4 12" id="KW-0547">Nucleotide-binding</keyword>
<comment type="catalytic activity">
    <reaction evidence="10 12">
        <text>ATP + H2O = ADP + phosphate + H(+)</text>
        <dbReference type="Rhea" id="RHEA:13065"/>
        <dbReference type="ChEBI" id="CHEBI:15377"/>
        <dbReference type="ChEBI" id="CHEBI:15378"/>
        <dbReference type="ChEBI" id="CHEBI:30616"/>
        <dbReference type="ChEBI" id="CHEBI:43474"/>
        <dbReference type="ChEBI" id="CHEBI:456216"/>
        <dbReference type="EC" id="5.6.2.3"/>
    </reaction>
</comment>
<dbReference type="GO" id="GO:1990077">
    <property type="term" value="C:primosome complex"/>
    <property type="evidence" value="ECO:0007669"/>
    <property type="project" value="UniProtKB-UniRule"/>
</dbReference>
<evidence type="ECO:0000256" key="10">
    <source>
        <dbReference type="ARBA" id="ARBA00048954"/>
    </source>
</evidence>
<dbReference type="PANTHER" id="PTHR30153:SF2">
    <property type="entry name" value="REPLICATIVE DNA HELICASE"/>
    <property type="match status" value="1"/>
</dbReference>
<dbReference type="PROSITE" id="PS50042">
    <property type="entry name" value="CNMP_BINDING_3"/>
    <property type="match status" value="1"/>
</dbReference>
<name>A0AAQ0BUP2_BURGL</name>
<dbReference type="GO" id="GO:0016787">
    <property type="term" value="F:hydrolase activity"/>
    <property type="evidence" value="ECO:0007669"/>
    <property type="project" value="UniProtKB-KW"/>
</dbReference>
<dbReference type="NCBIfam" id="TIGR00665">
    <property type="entry name" value="DnaB"/>
    <property type="match status" value="1"/>
</dbReference>
<evidence type="ECO:0000256" key="3">
    <source>
        <dbReference type="ARBA" id="ARBA00022705"/>
    </source>
</evidence>
<evidence type="ECO:0000313" key="15">
    <source>
        <dbReference type="EMBL" id="QPQ93206.1"/>
    </source>
</evidence>
<dbReference type="SUPFAM" id="SSF52540">
    <property type="entry name" value="P-loop containing nucleoside triphosphate hydrolases"/>
    <property type="match status" value="1"/>
</dbReference>
<dbReference type="PANTHER" id="PTHR30153">
    <property type="entry name" value="REPLICATIVE DNA HELICASE DNAB"/>
    <property type="match status" value="1"/>
</dbReference>
<evidence type="ECO:0000256" key="11">
    <source>
        <dbReference type="NCBIfam" id="TIGR00665"/>
    </source>
</evidence>
<dbReference type="GeneID" id="45698322"/>
<dbReference type="Pfam" id="PF00772">
    <property type="entry name" value="DnaB"/>
    <property type="match status" value="1"/>
</dbReference>
<keyword evidence="8 12" id="KW-0238">DNA-binding</keyword>
<evidence type="ECO:0000259" key="14">
    <source>
        <dbReference type="PROSITE" id="PS51199"/>
    </source>
</evidence>